<comment type="caution">
    <text evidence="1">The sequence shown here is derived from an EMBL/GenBank/DDBJ whole genome shotgun (WGS) entry which is preliminary data.</text>
</comment>
<reference evidence="1" key="1">
    <citation type="journal article" date="2022" name="bioRxiv">
        <title>Sequencing and chromosome-scale assembly of the giantPleurodeles waltlgenome.</title>
        <authorList>
            <person name="Brown T."/>
            <person name="Elewa A."/>
            <person name="Iarovenko S."/>
            <person name="Subramanian E."/>
            <person name="Araus A.J."/>
            <person name="Petzold A."/>
            <person name="Susuki M."/>
            <person name="Suzuki K.-i.T."/>
            <person name="Hayashi T."/>
            <person name="Toyoda A."/>
            <person name="Oliveira C."/>
            <person name="Osipova E."/>
            <person name="Leigh N.D."/>
            <person name="Simon A."/>
            <person name="Yun M.H."/>
        </authorList>
    </citation>
    <scope>NUCLEOTIDE SEQUENCE</scope>
    <source>
        <strain evidence="1">20211129_DDA</strain>
        <tissue evidence="1">Liver</tissue>
    </source>
</reference>
<keyword evidence="2" id="KW-1185">Reference proteome</keyword>
<protein>
    <recommendedName>
        <fullName evidence="3">Secreted protein</fullName>
    </recommendedName>
</protein>
<organism evidence="1 2">
    <name type="scientific">Pleurodeles waltl</name>
    <name type="common">Iberian ribbed newt</name>
    <dbReference type="NCBI Taxonomy" id="8319"/>
    <lineage>
        <taxon>Eukaryota</taxon>
        <taxon>Metazoa</taxon>
        <taxon>Chordata</taxon>
        <taxon>Craniata</taxon>
        <taxon>Vertebrata</taxon>
        <taxon>Euteleostomi</taxon>
        <taxon>Amphibia</taxon>
        <taxon>Batrachia</taxon>
        <taxon>Caudata</taxon>
        <taxon>Salamandroidea</taxon>
        <taxon>Salamandridae</taxon>
        <taxon>Pleurodelinae</taxon>
        <taxon>Pleurodeles</taxon>
    </lineage>
</organism>
<sequence length="74" mass="8324">MQSVVSAAARATRILLVVCTRSGAARTSLFLGVRVFLTRAVREESKTSRNGSWGAEERETFALRWGDEFWIFLT</sequence>
<accession>A0AAV7RSD2</accession>
<evidence type="ECO:0000313" key="2">
    <source>
        <dbReference type="Proteomes" id="UP001066276"/>
    </source>
</evidence>
<dbReference type="AlphaFoldDB" id="A0AAV7RSD2"/>
<proteinExistence type="predicted"/>
<dbReference type="Proteomes" id="UP001066276">
    <property type="component" value="Chromosome 5"/>
</dbReference>
<evidence type="ECO:0000313" key="1">
    <source>
        <dbReference type="EMBL" id="KAJ1155487.1"/>
    </source>
</evidence>
<name>A0AAV7RSD2_PLEWA</name>
<gene>
    <name evidence="1" type="ORF">NDU88_008217</name>
</gene>
<evidence type="ECO:0008006" key="3">
    <source>
        <dbReference type="Google" id="ProtNLM"/>
    </source>
</evidence>
<dbReference type="EMBL" id="JANPWB010000009">
    <property type="protein sequence ID" value="KAJ1155487.1"/>
    <property type="molecule type" value="Genomic_DNA"/>
</dbReference>